<accession>A0A8H2K4W3</accession>
<feature type="transmembrane region" description="Helical" evidence="1">
    <location>
        <begin position="105"/>
        <end position="130"/>
    </location>
</feature>
<evidence type="ECO:0000256" key="1">
    <source>
        <dbReference type="SAM" id="Phobius"/>
    </source>
</evidence>
<keyword evidence="1" id="KW-0472">Membrane</keyword>
<keyword evidence="1" id="KW-1133">Transmembrane helix</keyword>
<dbReference type="AlphaFoldDB" id="A0A8H2K4W3"/>
<proteinExistence type="predicted"/>
<keyword evidence="3" id="KW-1185">Reference proteome</keyword>
<organism evidence="2 3">
    <name type="scientific">Rhodoglobus vestalii</name>
    <dbReference type="NCBI Taxonomy" id="193384"/>
    <lineage>
        <taxon>Bacteria</taxon>
        <taxon>Bacillati</taxon>
        <taxon>Actinomycetota</taxon>
        <taxon>Actinomycetes</taxon>
        <taxon>Micrococcales</taxon>
        <taxon>Microbacteriaceae</taxon>
        <taxon>Rhodoglobus</taxon>
    </lineage>
</organism>
<protein>
    <submittedName>
        <fullName evidence="2">Uncharacterized protein</fullName>
    </submittedName>
</protein>
<sequence>MWALCDNREMTDSQQADSIHSAPHGRLHAVSTVLGSLIIPAPILASELAEAIMDSANPAGLEQLNVPLAYLSEILVTSLAVLAVVIIAFLVSLVMLAMRTKSKRALALPITVAAIQIVVGVLSLVFSQIVSSAGG</sequence>
<evidence type="ECO:0000313" key="2">
    <source>
        <dbReference type="EMBL" id="TQO18798.1"/>
    </source>
</evidence>
<dbReference type="Proteomes" id="UP000316560">
    <property type="component" value="Unassembled WGS sequence"/>
</dbReference>
<evidence type="ECO:0000313" key="3">
    <source>
        <dbReference type="Proteomes" id="UP000316560"/>
    </source>
</evidence>
<feature type="transmembrane region" description="Helical" evidence="1">
    <location>
        <begin position="74"/>
        <end position="98"/>
    </location>
</feature>
<reference evidence="2 3" key="1">
    <citation type="submission" date="2019-06" db="EMBL/GenBank/DDBJ databases">
        <title>Sequencing the genomes of 1000 actinobacteria strains.</title>
        <authorList>
            <person name="Klenk H.-P."/>
        </authorList>
    </citation>
    <scope>NUCLEOTIDE SEQUENCE [LARGE SCALE GENOMIC DNA]</scope>
    <source>
        <strain evidence="2 3">DSM 21947</strain>
    </source>
</reference>
<keyword evidence="1" id="KW-0812">Transmembrane</keyword>
<name>A0A8H2K4W3_9MICO</name>
<gene>
    <name evidence="2" type="ORF">FB472_0321</name>
</gene>
<dbReference type="EMBL" id="VFRA01000001">
    <property type="protein sequence ID" value="TQO18798.1"/>
    <property type="molecule type" value="Genomic_DNA"/>
</dbReference>
<comment type="caution">
    <text evidence="2">The sequence shown here is derived from an EMBL/GenBank/DDBJ whole genome shotgun (WGS) entry which is preliminary data.</text>
</comment>